<dbReference type="AlphaFoldDB" id="V7I9B5"/>
<gene>
    <name evidence="1" type="ORF">T472_0201300</name>
</gene>
<comment type="caution">
    <text evidence="1">The sequence shown here is derived from an EMBL/GenBank/DDBJ whole genome shotgun (WGS) entry which is preliminary data.</text>
</comment>
<protein>
    <submittedName>
        <fullName evidence="1">Uncharacterized protein</fullName>
    </submittedName>
</protein>
<dbReference type="STRING" id="994573.T472_0201300"/>
<evidence type="ECO:0000313" key="1">
    <source>
        <dbReference type="EMBL" id="ETA82423.1"/>
    </source>
</evidence>
<dbReference type="EMBL" id="AXUN02000015">
    <property type="protein sequence ID" value="ETA82423.1"/>
    <property type="molecule type" value="Genomic_DNA"/>
</dbReference>
<keyword evidence="2" id="KW-1185">Reference proteome</keyword>
<proteinExistence type="predicted"/>
<reference evidence="1 2" key="1">
    <citation type="journal article" date="2014" name="Genome Announc.">
        <title>Genome Sequence of Youngiibacter fragilis, the Type Strain of the Genus Youngiibacter.</title>
        <authorList>
            <person name="Wawrik C.B."/>
            <person name="Callaghan A.V."/>
            <person name="Stamps B.W."/>
            <person name="Wawrik B."/>
        </authorList>
    </citation>
    <scope>NUCLEOTIDE SEQUENCE [LARGE SCALE GENOMIC DNA]</scope>
    <source>
        <strain evidence="1 2">232.1</strain>
    </source>
</reference>
<evidence type="ECO:0000313" key="2">
    <source>
        <dbReference type="Proteomes" id="UP000017747"/>
    </source>
</evidence>
<organism evidence="1 2">
    <name type="scientific">Youngiibacter fragilis 232.1</name>
    <dbReference type="NCBI Taxonomy" id="994573"/>
    <lineage>
        <taxon>Bacteria</taxon>
        <taxon>Bacillati</taxon>
        <taxon>Bacillota</taxon>
        <taxon>Clostridia</taxon>
        <taxon>Eubacteriales</taxon>
        <taxon>Clostridiaceae</taxon>
        <taxon>Youngiibacter</taxon>
    </lineage>
</organism>
<name>V7I9B5_9CLOT</name>
<dbReference type="Proteomes" id="UP000017747">
    <property type="component" value="Unassembled WGS sequence"/>
</dbReference>
<accession>V7I9B5</accession>
<sequence length="36" mass="4316">MAWCFFIAEIKLGCLKKYFTKVNELLTKTIDTVYRQ</sequence>